<dbReference type="InterPro" id="IPR011990">
    <property type="entry name" value="TPR-like_helical_dom_sf"/>
</dbReference>
<dbReference type="EMBL" id="FQVH01000040">
    <property type="protein sequence ID" value="SHF72811.1"/>
    <property type="molecule type" value="Genomic_DNA"/>
</dbReference>
<dbReference type="Proteomes" id="UP000184088">
    <property type="component" value="Unassembled WGS sequence"/>
</dbReference>
<keyword evidence="2" id="KW-1185">Reference proteome</keyword>
<protein>
    <recommendedName>
        <fullName evidence="3">Tetratricopeptide repeat-containing protein</fullName>
    </recommendedName>
</protein>
<accession>A0A1M5E178</accession>
<evidence type="ECO:0000313" key="1">
    <source>
        <dbReference type="EMBL" id="SHF72811.1"/>
    </source>
</evidence>
<sequence>MRKYHRRVQKIKQELIDTPENVGAIRLSVINYIGYGRWVTTFSPKVIRINDKIRYNDAIYHPTVTHSVLKNGMKIGRSPQFIEHFGPLYNKNEFKKRLDRIYAMERTIKEDEQNCFLFSMLAVENMSIGNIKDTLKYIENALNTSDDQDKDLPRFLKALIYYRLNLPWLAKDMLLDVAKQKSFTAEAQLLLADLDAREKDNHSALNRILPYLEMHPDSVHLNLNCAALVVDVEPYKSINWLKKALNLLPTLFCSDIYKKGADYNPYTFQDTFVSNYTNVFDLLFRAYVNIGDINEARYWKDKEHQIILK</sequence>
<proteinExistence type="predicted"/>
<gene>
    <name evidence="1" type="ORF">SAMN02746089_02460</name>
</gene>
<evidence type="ECO:0008006" key="3">
    <source>
        <dbReference type="Google" id="ProtNLM"/>
    </source>
</evidence>
<reference evidence="1 2" key="1">
    <citation type="submission" date="2016-11" db="EMBL/GenBank/DDBJ databases">
        <authorList>
            <person name="Jaros S."/>
            <person name="Januszkiewicz K."/>
            <person name="Wedrychowicz H."/>
        </authorList>
    </citation>
    <scope>NUCLEOTIDE SEQUENCE [LARGE SCALE GENOMIC DNA]</scope>
    <source>
        <strain evidence="1 2">DSM 17918</strain>
    </source>
</reference>
<evidence type="ECO:0000313" key="2">
    <source>
        <dbReference type="Proteomes" id="UP000184088"/>
    </source>
</evidence>
<dbReference type="SUPFAM" id="SSF48452">
    <property type="entry name" value="TPR-like"/>
    <property type="match status" value="1"/>
</dbReference>
<dbReference type="STRING" id="1121256.SAMN02746089_02460"/>
<name>A0A1M5E178_9THEO</name>
<organism evidence="1 2">
    <name type="scientific">Caldanaerobius fijiensis DSM 17918</name>
    <dbReference type="NCBI Taxonomy" id="1121256"/>
    <lineage>
        <taxon>Bacteria</taxon>
        <taxon>Bacillati</taxon>
        <taxon>Bacillota</taxon>
        <taxon>Clostridia</taxon>
        <taxon>Thermoanaerobacterales</taxon>
        <taxon>Thermoanaerobacteraceae</taxon>
        <taxon>Caldanaerobius</taxon>
    </lineage>
</organism>
<dbReference type="AlphaFoldDB" id="A0A1M5E178"/>
<dbReference type="Gene3D" id="1.25.40.10">
    <property type="entry name" value="Tetratricopeptide repeat domain"/>
    <property type="match status" value="1"/>
</dbReference>